<protein>
    <submittedName>
        <fullName evidence="1">Uncharacterized protein</fullName>
    </submittedName>
</protein>
<evidence type="ECO:0000313" key="1">
    <source>
        <dbReference type="EMBL" id="SEW32806.1"/>
    </source>
</evidence>
<dbReference type="OrthoDB" id="381197at2157"/>
<name>A0A1I0QYT8_9EURY</name>
<organism evidence="1 2">
    <name type="scientific">Natrinema salifodinae</name>
    <dbReference type="NCBI Taxonomy" id="1202768"/>
    <lineage>
        <taxon>Archaea</taxon>
        <taxon>Methanobacteriati</taxon>
        <taxon>Methanobacteriota</taxon>
        <taxon>Stenosarchaea group</taxon>
        <taxon>Halobacteria</taxon>
        <taxon>Halobacteriales</taxon>
        <taxon>Natrialbaceae</taxon>
        <taxon>Natrinema</taxon>
    </lineage>
</organism>
<evidence type="ECO:0000313" key="2">
    <source>
        <dbReference type="Proteomes" id="UP000183275"/>
    </source>
</evidence>
<dbReference type="RefSeq" id="WP_049991486.1">
    <property type="nucleotide sequence ID" value="NZ_FOIS01000007.1"/>
</dbReference>
<accession>A0A1I0QYT8</accession>
<dbReference type="Proteomes" id="UP000183275">
    <property type="component" value="Unassembled WGS sequence"/>
</dbReference>
<gene>
    <name evidence="1" type="ORF">SAMN05216285_4150</name>
</gene>
<proteinExistence type="predicted"/>
<sequence length="106" mass="11133">MAITNAEATQSEQPPERSERIDLRALGAAQLPEAAATVEATIVGDVESTATIRLTLVETTWVVDVVLATGDLESVYDEAGPVPKPSTVPDWLAAACSELGLEEVTL</sequence>
<keyword evidence="2" id="KW-1185">Reference proteome</keyword>
<dbReference type="AlphaFoldDB" id="A0A1I0QYT8"/>
<reference evidence="2" key="1">
    <citation type="submission" date="2016-10" db="EMBL/GenBank/DDBJ databases">
        <authorList>
            <person name="Varghese N."/>
        </authorList>
    </citation>
    <scope>NUCLEOTIDE SEQUENCE [LARGE SCALE GENOMIC DNA]</scope>
    <source>
        <strain evidence="2">CGMCC 1.12284</strain>
    </source>
</reference>
<dbReference type="EMBL" id="FOIS01000007">
    <property type="protein sequence ID" value="SEW32806.1"/>
    <property type="molecule type" value="Genomic_DNA"/>
</dbReference>